<dbReference type="OrthoDB" id="10512455at2759"/>
<evidence type="ECO:0000313" key="2">
    <source>
        <dbReference type="EMBL" id="KAG1816453.1"/>
    </source>
</evidence>
<evidence type="ECO:0000313" key="3">
    <source>
        <dbReference type="Proteomes" id="UP000807769"/>
    </source>
</evidence>
<name>A0A9P7EB79_9AGAM</name>
<sequence length="148" mass="15904">MDIFKAIFVSDDEDSDEETDRTNDVDGPHVVSAPAGPSIPGPDDKPPAANGIVEDVDLATFKPTFIPRGSKAKDAEKNEKTNKKQKGSKVREAEKEEREGSNQEGDGGEDMWVKKPPPDIAKVLPITDISPDEGSQISGEESGPCRDS</sequence>
<evidence type="ECO:0000256" key="1">
    <source>
        <dbReference type="SAM" id="MobiDB-lite"/>
    </source>
</evidence>
<protein>
    <submittedName>
        <fullName evidence="2">Uncharacterized protein</fullName>
    </submittedName>
</protein>
<accession>A0A9P7EB79</accession>
<keyword evidence="3" id="KW-1185">Reference proteome</keyword>
<comment type="caution">
    <text evidence="2">The sequence shown here is derived from an EMBL/GenBank/DDBJ whole genome shotgun (WGS) entry which is preliminary data.</text>
</comment>
<dbReference type="RefSeq" id="XP_041193126.1">
    <property type="nucleotide sequence ID" value="XM_041340172.1"/>
</dbReference>
<feature type="compositionally biased region" description="Acidic residues" evidence="1">
    <location>
        <begin position="10"/>
        <end position="19"/>
    </location>
</feature>
<dbReference type="GeneID" id="64634188"/>
<feature type="compositionally biased region" description="Basic and acidic residues" evidence="1">
    <location>
        <begin position="71"/>
        <end position="82"/>
    </location>
</feature>
<dbReference type="Proteomes" id="UP000807769">
    <property type="component" value="Unassembled WGS sequence"/>
</dbReference>
<reference evidence="2" key="1">
    <citation type="journal article" date="2020" name="New Phytol.">
        <title>Comparative genomics reveals dynamic genome evolution in host specialist ectomycorrhizal fungi.</title>
        <authorList>
            <person name="Lofgren L.A."/>
            <person name="Nguyen N.H."/>
            <person name="Vilgalys R."/>
            <person name="Ruytinx J."/>
            <person name="Liao H.L."/>
            <person name="Branco S."/>
            <person name="Kuo A."/>
            <person name="LaButti K."/>
            <person name="Lipzen A."/>
            <person name="Andreopoulos W."/>
            <person name="Pangilinan J."/>
            <person name="Riley R."/>
            <person name="Hundley H."/>
            <person name="Na H."/>
            <person name="Barry K."/>
            <person name="Grigoriev I.V."/>
            <person name="Stajich J.E."/>
            <person name="Kennedy P.G."/>
        </authorList>
    </citation>
    <scope>NUCLEOTIDE SEQUENCE</scope>
    <source>
        <strain evidence="2">MN1</strain>
    </source>
</reference>
<dbReference type="AlphaFoldDB" id="A0A9P7EB79"/>
<organism evidence="2 3">
    <name type="scientific">Suillus subaureus</name>
    <dbReference type="NCBI Taxonomy" id="48587"/>
    <lineage>
        <taxon>Eukaryota</taxon>
        <taxon>Fungi</taxon>
        <taxon>Dikarya</taxon>
        <taxon>Basidiomycota</taxon>
        <taxon>Agaricomycotina</taxon>
        <taxon>Agaricomycetes</taxon>
        <taxon>Agaricomycetidae</taxon>
        <taxon>Boletales</taxon>
        <taxon>Suillineae</taxon>
        <taxon>Suillaceae</taxon>
        <taxon>Suillus</taxon>
    </lineage>
</organism>
<gene>
    <name evidence="2" type="ORF">BJ212DRAFT_1480902</name>
</gene>
<proteinExistence type="predicted"/>
<feature type="compositionally biased region" description="Basic and acidic residues" evidence="1">
    <location>
        <begin position="89"/>
        <end position="101"/>
    </location>
</feature>
<dbReference type="EMBL" id="JABBWG010000016">
    <property type="protein sequence ID" value="KAG1816453.1"/>
    <property type="molecule type" value="Genomic_DNA"/>
</dbReference>
<feature type="region of interest" description="Disordered" evidence="1">
    <location>
        <begin position="1"/>
        <end position="148"/>
    </location>
</feature>